<accession>A0ABW0MG80</accession>
<name>A0ABW0MG80_9BURK</name>
<dbReference type="Proteomes" id="UP001596045">
    <property type="component" value="Unassembled WGS sequence"/>
</dbReference>
<reference evidence="3" key="1">
    <citation type="journal article" date="2019" name="Int. J. Syst. Evol. Microbiol.">
        <title>The Global Catalogue of Microorganisms (GCM) 10K type strain sequencing project: providing services to taxonomists for standard genome sequencing and annotation.</title>
        <authorList>
            <consortium name="The Broad Institute Genomics Platform"/>
            <consortium name="The Broad Institute Genome Sequencing Center for Infectious Disease"/>
            <person name="Wu L."/>
            <person name="Ma J."/>
        </authorList>
    </citation>
    <scope>NUCLEOTIDE SEQUENCE [LARGE SCALE GENOMIC DNA]</scope>
    <source>
        <strain evidence="3">JCM 17066</strain>
    </source>
</reference>
<sequence length="211" mass="24095">MTVDICAINEGLTHETIGLLDQFGYEISATVDDLALQTDCREFVKFVADYVASGNAVHSGETLKYGYWITKAALDDRRRLMFLEYNQDSTDFIFGVTNTLSYWRDQHQICNKVGAEFFPPRLDQMVVISDGVYEGDDVEGVRYPSPDHMSGWWLTTDRYNGEIETLRTVHAHHVSAKRPDLVKFLALPFGYRFFSPQSDVWFDEKVAGPKS</sequence>
<dbReference type="Pfam" id="PF24719">
    <property type="entry name" value="Imm33-like"/>
    <property type="match status" value="1"/>
</dbReference>
<keyword evidence="3" id="KW-1185">Reference proteome</keyword>
<dbReference type="RefSeq" id="WP_378999796.1">
    <property type="nucleotide sequence ID" value="NZ_JBHSMT010000029.1"/>
</dbReference>
<feature type="domain" description="Imm33-like" evidence="1">
    <location>
        <begin position="106"/>
        <end position="203"/>
    </location>
</feature>
<dbReference type="InterPro" id="IPR056509">
    <property type="entry name" value="Imm33-like"/>
</dbReference>
<dbReference type="EMBL" id="JBHSMT010000029">
    <property type="protein sequence ID" value="MFC5476003.1"/>
    <property type="molecule type" value="Genomic_DNA"/>
</dbReference>
<evidence type="ECO:0000259" key="1">
    <source>
        <dbReference type="Pfam" id="PF24719"/>
    </source>
</evidence>
<evidence type="ECO:0000313" key="2">
    <source>
        <dbReference type="EMBL" id="MFC5476003.1"/>
    </source>
</evidence>
<proteinExistence type="predicted"/>
<organism evidence="2 3">
    <name type="scientific">Paraherbaspirillum soli</name>
    <dbReference type="NCBI Taxonomy" id="631222"/>
    <lineage>
        <taxon>Bacteria</taxon>
        <taxon>Pseudomonadati</taxon>
        <taxon>Pseudomonadota</taxon>
        <taxon>Betaproteobacteria</taxon>
        <taxon>Burkholderiales</taxon>
        <taxon>Oxalobacteraceae</taxon>
        <taxon>Paraherbaspirillum</taxon>
    </lineage>
</organism>
<gene>
    <name evidence="2" type="ORF">ACFPM8_18740</name>
</gene>
<comment type="caution">
    <text evidence="2">The sequence shown here is derived from an EMBL/GenBank/DDBJ whole genome shotgun (WGS) entry which is preliminary data.</text>
</comment>
<protein>
    <recommendedName>
        <fullName evidence="1">Imm33-like domain-containing protein</fullName>
    </recommendedName>
</protein>
<evidence type="ECO:0000313" key="3">
    <source>
        <dbReference type="Proteomes" id="UP001596045"/>
    </source>
</evidence>